<dbReference type="EMBL" id="ACZI02000003">
    <property type="protein sequence ID" value="EFV13863.1"/>
    <property type="molecule type" value="Genomic_DNA"/>
</dbReference>
<dbReference type="AlphaFoldDB" id="E5XP57"/>
<organism evidence="1 2">
    <name type="scientific">Segniliparus rugosus (strain ATCC BAA-974 / DSM 45345 / CCUG 50838 / CIP 108380 / JCM 13579 / CDC 945)</name>
    <dbReference type="NCBI Taxonomy" id="679197"/>
    <lineage>
        <taxon>Bacteria</taxon>
        <taxon>Bacillati</taxon>
        <taxon>Actinomycetota</taxon>
        <taxon>Actinomycetes</taxon>
        <taxon>Mycobacteriales</taxon>
        <taxon>Segniliparaceae</taxon>
        <taxon>Segniliparus</taxon>
    </lineage>
</organism>
<sequence length="50" mass="5716">MAYLVAALAIAVVVVLLWRARPAQRSRVLAPDDDPDFLLDLRNRINRDQK</sequence>
<dbReference type="Proteomes" id="UP000004816">
    <property type="component" value="Unassembled WGS sequence"/>
</dbReference>
<protein>
    <submittedName>
        <fullName evidence="1">Uncharacterized protein</fullName>
    </submittedName>
</protein>
<gene>
    <name evidence="1" type="ORF">HMPREF9336_01278</name>
</gene>
<evidence type="ECO:0000313" key="2">
    <source>
        <dbReference type="Proteomes" id="UP000004816"/>
    </source>
</evidence>
<name>E5XP57_SEGRC</name>
<dbReference type="HOGENOM" id="CLU_142124_2_0_11"/>
<reference evidence="1 2" key="1">
    <citation type="journal article" date="2011" name="Stand. Genomic Sci.">
        <title>High quality draft genome sequence of Segniliparus rugosus CDC 945(T)= (ATCC BAA-974(T)).</title>
        <authorList>
            <person name="Earl A.M."/>
            <person name="Desjardins C.A."/>
            <person name="Fitzgerald M.G."/>
            <person name="Arachchi H.M."/>
            <person name="Zeng Q."/>
            <person name="Mehta T."/>
            <person name="Griggs A."/>
            <person name="Birren B.W."/>
            <person name="Toney N.C."/>
            <person name="Carr J."/>
            <person name="Posey J."/>
            <person name="Butler W.R."/>
        </authorList>
    </citation>
    <scope>NUCLEOTIDE SEQUENCE [LARGE SCALE GENOMIC DNA]</scope>
    <source>
        <strain evidence="2">ATCC BAA-974 / DSM 45345 / CCUG 50838 / CIP 108380 / JCM 13579 / CDC 945</strain>
    </source>
</reference>
<keyword evidence="2" id="KW-1185">Reference proteome</keyword>
<proteinExistence type="predicted"/>
<evidence type="ECO:0000313" key="1">
    <source>
        <dbReference type="EMBL" id="EFV13863.1"/>
    </source>
</evidence>
<accession>E5XP57</accession>
<comment type="caution">
    <text evidence="1">The sequence shown here is derived from an EMBL/GenBank/DDBJ whole genome shotgun (WGS) entry which is preliminary data.</text>
</comment>
<dbReference type="RefSeq" id="WP_007468870.1">
    <property type="nucleotide sequence ID" value="NZ_KI391954.1"/>
</dbReference>